<sequence>MAVMVSSPGGGIVWFSSEQMKRKVPPRPKRGPRDDALSVESDSACANMEVLVVPLEQATEALVTSSVEAGLALFSEYPVGVPDTPFFRRLAEELREMQPPSVNSVVAEGVVGDNTVSMDRISQLAANTGAATNGAESSDAATSDAEGPGGVEGAVPIEPQSPVAAGGVTGDASMQTGENNSVGPEVLAEAECHSGSEETEPSIIFPPEELSYEEELLQIWQELLEYCDNHSIPLLHFPVVEPVRVQGKGVQYSVSSAVAQFVSITIYAEWFPEGRLHPEIVGPALNTVATLMGRVMVLPLKDLSWTDFAYWLEACRAFSSIGFFMDQIRAVRRCVSTCLLEGWLGHTSD</sequence>
<feature type="compositionally biased region" description="Low complexity" evidence="1">
    <location>
        <begin position="128"/>
        <end position="146"/>
    </location>
</feature>
<proteinExistence type="predicted"/>
<dbReference type="InParanoid" id="A0A1U8ALY2"/>
<gene>
    <name evidence="3" type="primary">LOC104605347</name>
</gene>
<dbReference type="KEGG" id="nnu:104605347"/>
<name>A0A1U8ALY2_NELNU</name>
<dbReference type="Proteomes" id="UP000189703">
    <property type="component" value="Unplaced"/>
</dbReference>
<keyword evidence="2" id="KW-1185">Reference proteome</keyword>
<protein>
    <submittedName>
        <fullName evidence="3">Uncharacterized protein LOC104605347</fullName>
    </submittedName>
</protein>
<dbReference type="RefSeq" id="XP_010268377.1">
    <property type="nucleotide sequence ID" value="XM_010270075.2"/>
</dbReference>
<reference evidence="3" key="1">
    <citation type="submission" date="2025-08" db="UniProtKB">
        <authorList>
            <consortium name="RefSeq"/>
        </authorList>
    </citation>
    <scope>IDENTIFICATION</scope>
</reference>
<evidence type="ECO:0000256" key="1">
    <source>
        <dbReference type="SAM" id="MobiDB-lite"/>
    </source>
</evidence>
<organism evidence="2 3">
    <name type="scientific">Nelumbo nucifera</name>
    <name type="common">Sacred lotus</name>
    <dbReference type="NCBI Taxonomy" id="4432"/>
    <lineage>
        <taxon>Eukaryota</taxon>
        <taxon>Viridiplantae</taxon>
        <taxon>Streptophyta</taxon>
        <taxon>Embryophyta</taxon>
        <taxon>Tracheophyta</taxon>
        <taxon>Spermatophyta</taxon>
        <taxon>Magnoliopsida</taxon>
        <taxon>Proteales</taxon>
        <taxon>Nelumbonaceae</taxon>
        <taxon>Nelumbo</taxon>
    </lineage>
</organism>
<evidence type="ECO:0000313" key="2">
    <source>
        <dbReference type="Proteomes" id="UP000189703"/>
    </source>
</evidence>
<evidence type="ECO:0000313" key="3">
    <source>
        <dbReference type="RefSeq" id="XP_010268377.1"/>
    </source>
</evidence>
<feature type="region of interest" description="Disordered" evidence="1">
    <location>
        <begin position="16"/>
        <end position="37"/>
    </location>
</feature>
<accession>A0A1U8ALY2</accession>
<dbReference type="GeneID" id="104605347"/>
<feature type="region of interest" description="Disordered" evidence="1">
    <location>
        <begin position="128"/>
        <end position="180"/>
    </location>
</feature>
<dbReference type="AlphaFoldDB" id="A0A1U8ALY2"/>